<name>A0A1S1Q0R0_9ACTN</name>
<accession>A0A1S1Q0R0</accession>
<protein>
    <submittedName>
        <fullName evidence="1">Uncharacterized protein</fullName>
    </submittedName>
</protein>
<sequence>MPAAVVEAGLDRLVVEKAFASALRNTCGPRWPTGDVDGELDDVLAFAYAERRRDVFTTALRSKSTPACSNRGRAGCASRGAVIRVWV</sequence>
<reference evidence="2" key="1">
    <citation type="submission" date="2016-07" db="EMBL/GenBank/DDBJ databases">
        <title>Frankia sp. NRRL B-16219 Genome sequencing.</title>
        <authorList>
            <person name="Ghodhbane-Gtari F."/>
            <person name="Swanson E."/>
            <person name="Gueddou A."/>
            <person name="Louati M."/>
            <person name="Nouioui I."/>
            <person name="Hezbri K."/>
            <person name="Abebe-Akele F."/>
            <person name="Simpson S."/>
            <person name="Morris K."/>
            <person name="Thomas K."/>
            <person name="Gtari M."/>
            <person name="Tisa L.S."/>
        </authorList>
    </citation>
    <scope>NUCLEOTIDE SEQUENCE [LARGE SCALE GENOMIC DNA]</scope>
    <source>
        <strain evidence="2">NRRL B-16219</strain>
    </source>
</reference>
<dbReference type="AlphaFoldDB" id="A0A1S1Q0R0"/>
<dbReference type="Proteomes" id="UP000179769">
    <property type="component" value="Unassembled WGS sequence"/>
</dbReference>
<keyword evidence="2" id="KW-1185">Reference proteome</keyword>
<organism evidence="1 2">
    <name type="scientific">Parafrankia soli</name>
    <dbReference type="NCBI Taxonomy" id="2599596"/>
    <lineage>
        <taxon>Bacteria</taxon>
        <taxon>Bacillati</taxon>
        <taxon>Actinomycetota</taxon>
        <taxon>Actinomycetes</taxon>
        <taxon>Frankiales</taxon>
        <taxon>Frankiaceae</taxon>
        <taxon>Parafrankia</taxon>
    </lineage>
</organism>
<dbReference type="RefSeq" id="WP_071064732.1">
    <property type="nucleotide sequence ID" value="NZ_MAXA01000221.1"/>
</dbReference>
<dbReference type="EMBL" id="MAXA01000221">
    <property type="protein sequence ID" value="OHV27560.1"/>
    <property type="molecule type" value="Genomic_DNA"/>
</dbReference>
<evidence type="ECO:0000313" key="2">
    <source>
        <dbReference type="Proteomes" id="UP000179769"/>
    </source>
</evidence>
<proteinExistence type="predicted"/>
<evidence type="ECO:0000313" key="1">
    <source>
        <dbReference type="EMBL" id="OHV27560.1"/>
    </source>
</evidence>
<comment type="caution">
    <text evidence="1">The sequence shown here is derived from an EMBL/GenBank/DDBJ whole genome shotgun (WGS) entry which is preliminary data.</text>
</comment>
<gene>
    <name evidence="1" type="ORF">BBK14_20400</name>
</gene>